<proteinExistence type="predicted"/>
<keyword evidence="2" id="KW-1185">Reference proteome</keyword>
<dbReference type="EMBL" id="CM029049">
    <property type="protein sequence ID" value="KAG2575148.1"/>
    <property type="molecule type" value="Genomic_DNA"/>
</dbReference>
<evidence type="ECO:0000313" key="2">
    <source>
        <dbReference type="Proteomes" id="UP000823388"/>
    </source>
</evidence>
<sequence length="122" mass="13071">MLKEYMPWSLQGLYALSIQHKDLSIILPLSLVRRLVGGLDHPGPGAELKELDPPKGLGEQVCKLVLGVDVACLDAPVLQAASDEVVPHPDVLAPFMENGVLRQGQGGLAVHPELHRSNVSAE</sequence>
<dbReference type="Proteomes" id="UP000823388">
    <property type="component" value="Chromosome 7K"/>
</dbReference>
<dbReference type="AlphaFoldDB" id="A0A8T0QPY6"/>
<evidence type="ECO:0000313" key="1">
    <source>
        <dbReference type="EMBL" id="KAG2575148.1"/>
    </source>
</evidence>
<gene>
    <name evidence="1" type="ORF">PVAP13_7KG412601</name>
</gene>
<protein>
    <submittedName>
        <fullName evidence="1">Uncharacterized protein</fullName>
    </submittedName>
</protein>
<organism evidence="1 2">
    <name type="scientific">Panicum virgatum</name>
    <name type="common">Blackwell switchgrass</name>
    <dbReference type="NCBI Taxonomy" id="38727"/>
    <lineage>
        <taxon>Eukaryota</taxon>
        <taxon>Viridiplantae</taxon>
        <taxon>Streptophyta</taxon>
        <taxon>Embryophyta</taxon>
        <taxon>Tracheophyta</taxon>
        <taxon>Spermatophyta</taxon>
        <taxon>Magnoliopsida</taxon>
        <taxon>Liliopsida</taxon>
        <taxon>Poales</taxon>
        <taxon>Poaceae</taxon>
        <taxon>PACMAD clade</taxon>
        <taxon>Panicoideae</taxon>
        <taxon>Panicodae</taxon>
        <taxon>Paniceae</taxon>
        <taxon>Panicinae</taxon>
        <taxon>Panicum</taxon>
        <taxon>Panicum sect. Hiantes</taxon>
    </lineage>
</organism>
<accession>A0A8T0QPY6</accession>
<reference evidence="1" key="1">
    <citation type="submission" date="2020-05" db="EMBL/GenBank/DDBJ databases">
        <title>WGS assembly of Panicum virgatum.</title>
        <authorList>
            <person name="Lovell J.T."/>
            <person name="Jenkins J."/>
            <person name="Shu S."/>
            <person name="Juenger T.E."/>
            <person name="Schmutz J."/>
        </authorList>
    </citation>
    <scope>NUCLEOTIDE SEQUENCE</scope>
    <source>
        <strain evidence="1">AP13</strain>
    </source>
</reference>
<name>A0A8T0QPY6_PANVG</name>
<comment type="caution">
    <text evidence="1">The sequence shown here is derived from an EMBL/GenBank/DDBJ whole genome shotgun (WGS) entry which is preliminary data.</text>
</comment>